<dbReference type="RefSeq" id="WP_120948443.1">
    <property type="nucleotide sequence ID" value="NZ_QXQS01000010.1"/>
</dbReference>
<evidence type="ECO:0000259" key="1">
    <source>
        <dbReference type="Pfam" id="PF03235"/>
    </source>
</evidence>
<reference evidence="2 3" key="2">
    <citation type="submission" date="2019-07" db="EMBL/GenBank/DDBJ databases">
        <title>Helicobacter labacensis sp. nov., Helicobacter mehlei sp. nov. and Helicobacter vulpis sp. nov., isolated from gastric mucosa of red fox (Vulpis vulpis).</title>
        <authorList>
            <person name="Kusar D."/>
            <person name="Gruntar I."/>
            <person name="Pate M."/>
            <person name="Zajc U."/>
            <person name="Ocepek M."/>
        </authorList>
    </citation>
    <scope>NUCLEOTIDE SEQUENCE [LARGE SCALE GENOMIC DNA]</scope>
    <source>
        <strain evidence="2 3">L8b</strain>
    </source>
</reference>
<gene>
    <name evidence="2" type="ORF">FNE76_06290</name>
</gene>
<reference evidence="2 3" key="3">
    <citation type="submission" date="2019-07" db="EMBL/GenBank/DDBJ databases">
        <authorList>
            <person name="Papic B."/>
        </authorList>
    </citation>
    <scope>NUCLEOTIDE SEQUENCE [LARGE SCALE GENOMIC DNA]</scope>
    <source>
        <strain evidence="2 3">L8b</strain>
    </source>
</reference>
<dbReference type="Pfam" id="PF03235">
    <property type="entry name" value="GmrSD_N"/>
    <property type="match status" value="1"/>
</dbReference>
<dbReference type="PANTHER" id="PTHR37292:SF2">
    <property type="entry name" value="DUF262 DOMAIN-CONTAINING PROTEIN"/>
    <property type="match status" value="1"/>
</dbReference>
<feature type="domain" description="GmrSD restriction endonucleases N-terminal" evidence="1">
    <location>
        <begin position="11"/>
        <end position="258"/>
    </location>
</feature>
<accession>A0A553UNN7</accession>
<dbReference type="InterPro" id="IPR004919">
    <property type="entry name" value="GmrSD_N"/>
</dbReference>
<dbReference type="PANTHER" id="PTHR37292">
    <property type="entry name" value="VNG6097C"/>
    <property type="match status" value="1"/>
</dbReference>
<sequence>MAGFQSPVSINEAMQKIKSREYLIPAFQREYVWGPEQVARLFDSLMRGYPISSMLFWEVKDESKKSWKFYDFLQHFRPVHKVHNQHFETAGHKDFYAILDGQQRLTSLYLGLFGRYDIHKRNKKWTNEDKNFTSNYLYFNLTQSRPTQLSDVKYEFLWLERDKTQPMFVDEHGQKWFRCGAVYDFKNLDEALDFAIEQGLNKEERKRLLDFFTLIFNTPDQSKINFYLETDQNPEKAVNIFIRINSGGTALGYADILFSVAIANWKEIDARTEIHDLVDQIKNNKGFENASKDLILKGFLFLFHNDIRYQIKSFGSGFIQAVEQKWKAIKVAFLETFELLKSFGLSGETLGAYNLALPLVYYIYHQNLSDHIVHSIGQQDNRASMKTWVLRAIVFKPLGASSDTTLSNMRRAFIKEFDAQSGVYFDQANMPFPQKAIETEGKYHQNVDSEFLENNVLFVRSKDPKTFALLALLYPNLDYSHKFHKDHLHPQSAYAKYQKLSEQGDFKPFEIYDSLVNLQMLDEHENKSKNDKPLERWVNENCGQNREGFLQRHLIPNVDLSLENFGGFIEDRRKLLEDKFMEILNK</sequence>
<evidence type="ECO:0000313" key="2">
    <source>
        <dbReference type="EMBL" id="TSA81843.1"/>
    </source>
</evidence>
<proteinExistence type="predicted"/>
<reference evidence="3" key="1">
    <citation type="submission" date="2019-07" db="EMBL/GenBank/DDBJ databases">
        <title>Helicobacter labacensis sp. nov., Helicobacter mehlei sp. nov. and Helicobacter vulpis sp. nov., isolated from gastric mucosa of red fox (Vulpis vulpis).</title>
        <authorList>
            <person name="Papic B."/>
        </authorList>
    </citation>
    <scope>NUCLEOTIDE SEQUENCE [LARGE SCALE GENOMIC DNA]</scope>
    <source>
        <strain evidence="3">L8b</strain>
    </source>
</reference>
<protein>
    <submittedName>
        <fullName evidence="2">DUF262 domain-containing protein</fullName>
    </submittedName>
</protein>
<evidence type="ECO:0000313" key="3">
    <source>
        <dbReference type="Proteomes" id="UP000319322"/>
    </source>
</evidence>
<dbReference type="EMBL" id="VKGC01000017">
    <property type="protein sequence ID" value="TSA81843.1"/>
    <property type="molecule type" value="Genomic_DNA"/>
</dbReference>
<dbReference type="Proteomes" id="UP000319322">
    <property type="component" value="Unassembled WGS sequence"/>
</dbReference>
<dbReference type="AlphaFoldDB" id="A0A553UNN7"/>
<comment type="caution">
    <text evidence="2">The sequence shown here is derived from an EMBL/GenBank/DDBJ whole genome shotgun (WGS) entry which is preliminary data.</text>
</comment>
<keyword evidence="3" id="KW-1185">Reference proteome</keyword>
<name>A0A553UNN7_9HELI</name>
<organism evidence="2 3">
    <name type="scientific">Helicobacter mehlei</name>
    <dbReference type="NCBI Taxonomy" id="2316080"/>
    <lineage>
        <taxon>Bacteria</taxon>
        <taxon>Pseudomonadati</taxon>
        <taxon>Campylobacterota</taxon>
        <taxon>Epsilonproteobacteria</taxon>
        <taxon>Campylobacterales</taxon>
        <taxon>Helicobacteraceae</taxon>
        <taxon>Helicobacter</taxon>
    </lineage>
</organism>